<organism evidence="1">
    <name type="scientific">marine sediment metagenome</name>
    <dbReference type="NCBI Taxonomy" id="412755"/>
    <lineage>
        <taxon>unclassified sequences</taxon>
        <taxon>metagenomes</taxon>
        <taxon>ecological metagenomes</taxon>
    </lineage>
</organism>
<proteinExistence type="predicted"/>
<comment type="caution">
    <text evidence="1">The sequence shown here is derived from an EMBL/GenBank/DDBJ whole genome shotgun (WGS) entry which is preliminary data.</text>
</comment>
<dbReference type="EMBL" id="LAZR01027200">
    <property type="protein sequence ID" value="KKL66442.1"/>
    <property type="molecule type" value="Genomic_DNA"/>
</dbReference>
<reference evidence="1" key="1">
    <citation type="journal article" date="2015" name="Nature">
        <title>Complex archaea that bridge the gap between prokaryotes and eukaryotes.</title>
        <authorList>
            <person name="Spang A."/>
            <person name="Saw J.H."/>
            <person name="Jorgensen S.L."/>
            <person name="Zaremba-Niedzwiedzka K."/>
            <person name="Martijn J."/>
            <person name="Lind A.E."/>
            <person name="van Eijk R."/>
            <person name="Schleper C."/>
            <person name="Guy L."/>
            <person name="Ettema T.J."/>
        </authorList>
    </citation>
    <scope>NUCLEOTIDE SEQUENCE</scope>
</reference>
<dbReference type="AlphaFoldDB" id="A0A0F9GTM2"/>
<gene>
    <name evidence="1" type="ORF">LCGC14_2144920</name>
</gene>
<protein>
    <submittedName>
        <fullName evidence="1">Uncharacterized protein</fullName>
    </submittedName>
</protein>
<sequence length="195" mass="21252">MAISNGYATLQEYKDYADITSTDATDDGALEDLIETASRFIDTQTLRTFYARTETRRFDVPNGRTLTLDDDLISITTLTNGDNEVLTTSDYILEPANVTPKFAIILKQSSTKRWELDSNSNSEQVIDVAGSWGWAATVPDQIKTATLEIAKSADGRRLGKNVGGIARVTAAGIVITPQDVSGVAKGIINSFRKRI</sequence>
<name>A0A0F9GTM2_9ZZZZ</name>
<evidence type="ECO:0000313" key="1">
    <source>
        <dbReference type="EMBL" id="KKL66442.1"/>
    </source>
</evidence>
<accession>A0A0F9GTM2</accession>